<feature type="compositionally biased region" description="Polar residues" evidence="1">
    <location>
        <begin position="1"/>
        <end position="10"/>
    </location>
</feature>
<keyword evidence="3" id="KW-1185">Reference proteome</keyword>
<evidence type="ECO:0000313" key="3">
    <source>
        <dbReference type="Proteomes" id="UP000015106"/>
    </source>
</evidence>
<sequence>MAAPGSSSLFPSMAAHGPAASSSSSVRGRGVAAARRASSVSRCGPDASTTCSAVPVSPVYGRRRRGGLDASRSGGRSGDADLAFLLNCFCLYNMDFSKLVAYIVNNSINF</sequence>
<feature type="region of interest" description="Disordered" evidence="1">
    <location>
        <begin position="1"/>
        <end position="27"/>
    </location>
</feature>
<reference evidence="2" key="2">
    <citation type="submission" date="2018-03" db="EMBL/GenBank/DDBJ databases">
        <title>The Triticum urartu genome reveals the dynamic nature of wheat genome evolution.</title>
        <authorList>
            <person name="Ling H."/>
            <person name="Ma B."/>
            <person name="Shi X."/>
            <person name="Liu H."/>
            <person name="Dong L."/>
            <person name="Sun H."/>
            <person name="Cao Y."/>
            <person name="Gao Q."/>
            <person name="Zheng S."/>
            <person name="Li Y."/>
            <person name="Yu Y."/>
            <person name="Du H."/>
            <person name="Qi M."/>
            <person name="Li Y."/>
            <person name="Yu H."/>
            <person name="Cui Y."/>
            <person name="Wang N."/>
            <person name="Chen C."/>
            <person name="Wu H."/>
            <person name="Zhao Y."/>
            <person name="Zhang J."/>
            <person name="Li Y."/>
            <person name="Zhou W."/>
            <person name="Zhang B."/>
            <person name="Hu W."/>
            <person name="Eijk M."/>
            <person name="Tang J."/>
            <person name="Witsenboer H."/>
            <person name="Zhao S."/>
            <person name="Li Z."/>
            <person name="Zhang A."/>
            <person name="Wang D."/>
            <person name="Liang C."/>
        </authorList>
    </citation>
    <scope>NUCLEOTIDE SEQUENCE [LARGE SCALE GENOMIC DNA]</scope>
    <source>
        <strain evidence="2">cv. G1812</strain>
    </source>
</reference>
<accession>A0A8R7ULF9</accession>
<reference evidence="3" key="1">
    <citation type="journal article" date="2013" name="Nature">
        <title>Draft genome of the wheat A-genome progenitor Triticum urartu.</title>
        <authorList>
            <person name="Ling H.Q."/>
            <person name="Zhao S."/>
            <person name="Liu D."/>
            <person name="Wang J."/>
            <person name="Sun H."/>
            <person name="Zhang C."/>
            <person name="Fan H."/>
            <person name="Li D."/>
            <person name="Dong L."/>
            <person name="Tao Y."/>
            <person name="Gao C."/>
            <person name="Wu H."/>
            <person name="Li Y."/>
            <person name="Cui Y."/>
            <person name="Guo X."/>
            <person name="Zheng S."/>
            <person name="Wang B."/>
            <person name="Yu K."/>
            <person name="Liang Q."/>
            <person name="Yang W."/>
            <person name="Lou X."/>
            <person name="Chen J."/>
            <person name="Feng M."/>
            <person name="Jian J."/>
            <person name="Zhang X."/>
            <person name="Luo G."/>
            <person name="Jiang Y."/>
            <person name="Liu J."/>
            <person name="Wang Z."/>
            <person name="Sha Y."/>
            <person name="Zhang B."/>
            <person name="Wu H."/>
            <person name="Tang D."/>
            <person name="Shen Q."/>
            <person name="Xue P."/>
            <person name="Zou S."/>
            <person name="Wang X."/>
            <person name="Liu X."/>
            <person name="Wang F."/>
            <person name="Yang Y."/>
            <person name="An X."/>
            <person name="Dong Z."/>
            <person name="Zhang K."/>
            <person name="Zhang X."/>
            <person name="Luo M.C."/>
            <person name="Dvorak J."/>
            <person name="Tong Y."/>
            <person name="Wang J."/>
            <person name="Yang H."/>
            <person name="Li Z."/>
            <person name="Wang D."/>
            <person name="Zhang A."/>
            <person name="Wang J."/>
        </authorList>
    </citation>
    <scope>NUCLEOTIDE SEQUENCE</scope>
    <source>
        <strain evidence="3">cv. G1812</strain>
    </source>
</reference>
<dbReference type="EnsemblPlants" id="TuG1812G0500004738.01.T01">
    <property type="protein sequence ID" value="TuG1812G0500004738.01.T01.cds268166"/>
    <property type="gene ID" value="TuG1812G0500004738.01"/>
</dbReference>
<organism evidence="2 3">
    <name type="scientific">Triticum urartu</name>
    <name type="common">Red wild einkorn</name>
    <name type="synonym">Crithodium urartu</name>
    <dbReference type="NCBI Taxonomy" id="4572"/>
    <lineage>
        <taxon>Eukaryota</taxon>
        <taxon>Viridiplantae</taxon>
        <taxon>Streptophyta</taxon>
        <taxon>Embryophyta</taxon>
        <taxon>Tracheophyta</taxon>
        <taxon>Spermatophyta</taxon>
        <taxon>Magnoliopsida</taxon>
        <taxon>Liliopsida</taxon>
        <taxon>Poales</taxon>
        <taxon>Poaceae</taxon>
        <taxon>BOP clade</taxon>
        <taxon>Pooideae</taxon>
        <taxon>Triticodae</taxon>
        <taxon>Triticeae</taxon>
        <taxon>Triticinae</taxon>
        <taxon>Triticum</taxon>
    </lineage>
</organism>
<evidence type="ECO:0000256" key="1">
    <source>
        <dbReference type="SAM" id="MobiDB-lite"/>
    </source>
</evidence>
<protein>
    <submittedName>
        <fullName evidence="2">Uncharacterized protein</fullName>
    </submittedName>
</protein>
<name>A0A8R7ULF9_TRIUA</name>
<dbReference type="Gramene" id="TuG1812G0500004738.01.T01">
    <property type="protein sequence ID" value="TuG1812G0500004738.01.T01.cds268166"/>
    <property type="gene ID" value="TuG1812G0500004738.01"/>
</dbReference>
<proteinExistence type="predicted"/>
<feature type="region of interest" description="Disordered" evidence="1">
    <location>
        <begin position="59"/>
        <end position="78"/>
    </location>
</feature>
<evidence type="ECO:0000313" key="2">
    <source>
        <dbReference type="EnsemblPlants" id="TuG1812G0500004738.01.T01.cds268166"/>
    </source>
</evidence>
<dbReference type="Proteomes" id="UP000015106">
    <property type="component" value="Chromosome 5"/>
</dbReference>
<feature type="compositionally biased region" description="Low complexity" evidence="1">
    <location>
        <begin position="14"/>
        <end position="27"/>
    </location>
</feature>
<dbReference type="AlphaFoldDB" id="A0A8R7ULF9"/>
<reference evidence="2" key="3">
    <citation type="submission" date="2022-06" db="UniProtKB">
        <authorList>
            <consortium name="EnsemblPlants"/>
        </authorList>
    </citation>
    <scope>IDENTIFICATION</scope>
</reference>